<dbReference type="Proteomes" id="UP000192578">
    <property type="component" value="Unassembled WGS sequence"/>
</dbReference>
<accession>A0A9X6RKQ7</accession>
<dbReference type="OrthoDB" id="10563042at2759"/>
<organism evidence="1 2">
    <name type="scientific">Hypsibius exemplaris</name>
    <name type="common">Freshwater tardigrade</name>
    <dbReference type="NCBI Taxonomy" id="2072580"/>
    <lineage>
        <taxon>Eukaryota</taxon>
        <taxon>Metazoa</taxon>
        <taxon>Ecdysozoa</taxon>
        <taxon>Tardigrada</taxon>
        <taxon>Eutardigrada</taxon>
        <taxon>Parachela</taxon>
        <taxon>Hypsibioidea</taxon>
        <taxon>Hypsibiidae</taxon>
        <taxon>Hypsibius</taxon>
    </lineage>
</organism>
<evidence type="ECO:0000313" key="1">
    <source>
        <dbReference type="EMBL" id="OWA51468.1"/>
    </source>
</evidence>
<proteinExistence type="predicted"/>
<dbReference type="AlphaFoldDB" id="A0A9X6RKQ7"/>
<dbReference type="EMBL" id="MTYJ01000228">
    <property type="protein sequence ID" value="OWA51468.1"/>
    <property type="molecule type" value="Genomic_DNA"/>
</dbReference>
<comment type="caution">
    <text evidence="1">The sequence shown here is derived from an EMBL/GenBank/DDBJ whole genome shotgun (WGS) entry which is preliminary data.</text>
</comment>
<reference evidence="2" key="1">
    <citation type="submission" date="2017-01" db="EMBL/GenBank/DDBJ databases">
        <title>Comparative genomics of anhydrobiosis in the tardigrade Hypsibius dujardini.</title>
        <authorList>
            <person name="Yoshida Y."/>
            <person name="Koutsovoulos G."/>
            <person name="Laetsch D."/>
            <person name="Stevens L."/>
            <person name="Kumar S."/>
            <person name="Horikawa D."/>
            <person name="Ishino K."/>
            <person name="Komine S."/>
            <person name="Tomita M."/>
            <person name="Blaxter M."/>
            <person name="Arakawa K."/>
        </authorList>
    </citation>
    <scope>NUCLEOTIDE SEQUENCE [LARGE SCALE GENOMIC DNA]</scope>
    <source>
        <strain evidence="2">Z151</strain>
    </source>
</reference>
<keyword evidence="2" id="KW-1185">Reference proteome</keyword>
<protein>
    <submittedName>
        <fullName evidence="1">Uncharacterized protein</fullName>
    </submittedName>
</protein>
<name>A0A9X6RKQ7_HYPEX</name>
<sequence>MGVCTAFLQRSNRFIRAEFGRLFRRDAFNMDSLERTIDFTYYESYSERALRVLRDSRRRAVDKDRTDRERPRLSPRSYRLRLSDDLVKPTFTDWRARVAALPPIWKSVTKKPFYVQQASVPDIKDYPNHKHRIAKEMRQNSPVLDFQLAQKYYKLRDKVLHTVPGAEEVSLMAQLRQHHEPVRHIQRRNLTPFHITLGIMGKQLKLFDYWTLLPMMNDERKLTLPGLTKEARFKAFKITRLLFPRRTRRTRRLSRNAIPSSPELNEKKI</sequence>
<evidence type="ECO:0000313" key="2">
    <source>
        <dbReference type="Proteomes" id="UP000192578"/>
    </source>
</evidence>
<gene>
    <name evidence="1" type="ORF">BV898_15949</name>
</gene>